<dbReference type="AlphaFoldDB" id="A0AAX6M7U2"/>
<sequence>MALRVAFYVTGMTSDTQANLHRIRDSQRRSRARRREYVKSPEDRVGLYERRGAEVTYHIQQAAQRVADQNQKMRILLNTLGFNDERIDSFLQNGSINPIEAIASDLSTRSTSICSSDMNITDPSVYDQVESKTFPANFNECFHIHDAAIIDPTVTGITNPGYSRSLPSQSYPSRTQDELMQYTKDIIQLSDESLAHDNQFITSPDGEGTTIYDQAGSIANIYPSSPNASVKSIESTIFESQVLTSTLQHYQNQFNSVSVANYGANSGDDTALHTFF</sequence>
<dbReference type="PANTHER" id="PTHR42070:SF1">
    <property type="entry name" value="FILAMENT ASSOCIATED PROTEIN, PUTATIVE (AFU_ORTHOLOGUE AFUA_8G06630)-RELATED"/>
    <property type="match status" value="1"/>
</dbReference>
<evidence type="ECO:0000313" key="2">
    <source>
        <dbReference type="Proteomes" id="UP001369815"/>
    </source>
</evidence>
<organism evidence="1 2">
    <name type="scientific">Daldinia eschscholtzii</name>
    <dbReference type="NCBI Taxonomy" id="292717"/>
    <lineage>
        <taxon>Eukaryota</taxon>
        <taxon>Fungi</taxon>
        <taxon>Dikarya</taxon>
        <taxon>Ascomycota</taxon>
        <taxon>Pezizomycotina</taxon>
        <taxon>Sordariomycetes</taxon>
        <taxon>Xylariomycetidae</taxon>
        <taxon>Xylariales</taxon>
        <taxon>Hypoxylaceae</taxon>
        <taxon>Daldinia</taxon>
    </lineage>
</organism>
<name>A0AAX6M7U2_9PEZI</name>
<protein>
    <recommendedName>
        <fullName evidence="3">BZIP domain-containing protein</fullName>
    </recommendedName>
</protein>
<keyword evidence="2" id="KW-1185">Reference proteome</keyword>
<dbReference type="Proteomes" id="UP001369815">
    <property type="component" value="Unassembled WGS sequence"/>
</dbReference>
<evidence type="ECO:0000313" key="1">
    <source>
        <dbReference type="EMBL" id="KAK6948533.1"/>
    </source>
</evidence>
<dbReference type="PANTHER" id="PTHR42070">
    <property type="entry name" value="FILAMENT ASSOCIATED PROTEIN, PUTATIVE (AFU_ORTHOLOGUE AFUA_8G06630)-RELATED"/>
    <property type="match status" value="1"/>
</dbReference>
<reference evidence="1 2" key="1">
    <citation type="journal article" date="2024" name="Front Chem Biol">
        <title>Unveiling the potential of Daldinia eschscholtzii MFLUCC 19-0629 through bioactivity and bioinformatics studies for enhanced sustainable agriculture production.</title>
        <authorList>
            <person name="Brooks S."/>
            <person name="Weaver J.A."/>
            <person name="Klomchit A."/>
            <person name="Alharthi S.A."/>
            <person name="Onlamun T."/>
            <person name="Nurani R."/>
            <person name="Vong T.K."/>
            <person name="Alberti F."/>
            <person name="Greco C."/>
        </authorList>
    </citation>
    <scope>NUCLEOTIDE SEQUENCE [LARGE SCALE GENOMIC DNA]</scope>
    <source>
        <strain evidence="1">MFLUCC 19-0629</strain>
    </source>
</reference>
<proteinExistence type="predicted"/>
<accession>A0AAX6M7U2</accession>
<dbReference type="EMBL" id="JBANMG010000010">
    <property type="protein sequence ID" value="KAK6948533.1"/>
    <property type="molecule type" value="Genomic_DNA"/>
</dbReference>
<gene>
    <name evidence="1" type="ORF">Daesc_010302</name>
</gene>
<comment type="caution">
    <text evidence="1">The sequence shown here is derived from an EMBL/GenBank/DDBJ whole genome shotgun (WGS) entry which is preliminary data.</text>
</comment>
<evidence type="ECO:0008006" key="3">
    <source>
        <dbReference type="Google" id="ProtNLM"/>
    </source>
</evidence>